<accession>A0A7D5SQU0</accession>
<sequence>MKTELVPRRRNDESGRYQEVYSAEEILSLLEDTRLSTSEVAEQLDCHRTTAHNRLSKLEDVGKVTSKQVGNTLIWEIEMALD</sequence>
<dbReference type="InterPro" id="IPR011991">
    <property type="entry name" value="ArsR-like_HTH"/>
</dbReference>
<keyword evidence="2" id="KW-1185">Reference proteome</keyword>
<organism evidence="1 2">
    <name type="scientific">Halosimplex rubrum</name>
    <dbReference type="NCBI Taxonomy" id="869889"/>
    <lineage>
        <taxon>Archaea</taxon>
        <taxon>Methanobacteriati</taxon>
        <taxon>Methanobacteriota</taxon>
        <taxon>Stenosarchaea group</taxon>
        <taxon>Halobacteria</taxon>
        <taxon>Halobacteriales</taxon>
        <taxon>Haloarculaceae</taxon>
        <taxon>Halosimplex</taxon>
    </lineage>
</organism>
<evidence type="ECO:0000313" key="2">
    <source>
        <dbReference type="Proteomes" id="UP000509667"/>
    </source>
</evidence>
<gene>
    <name evidence="1" type="ORF">HZS55_12160</name>
</gene>
<dbReference type="EMBL" id="CP058910">
    <property type="protein sequence ID" value="QLH78007.1"/>
    <property type="molecule type" value="Genomic_DNA"/>
</dbReference>
<dbReference type="OrthoDB" id="174131at2157"/>
<dbReference type="AlphaFoldDB" id="A0A7D5SQU0"/>
<name>A0A7D5SQU0_9EURY</name>
<protein>
    <submittedName>
        <fullName evidence="1">Winged helix-turn-helix transcriptional regulator</fullName>
    </submittedName>
</protein>
<dbReference type="InterPro" id="IPR036390">
    <property type="entry name" value="WH_DNA-bd_sf"/>
</dbReference>
<dbReference type="Proteomes" id="UP000509667">
    <property type="component" value="Chromosome"/>
</dbReference>
<dbReference type="InterPro" id="IPR036388">
    <property type="entry name" value="WH-like_DNA-bd_sf"/>
</dbReference>
<dbReference type="SUPFAM" id="SSF46785">
    <property type="entry name" value="Winged helix' DNA-binding domain"/>
    <property type="match status" value="1"/>
</dbReference>
<reference evidence="1 2" key="1">
    <citation type="submission" date="2020-07" db="EMBL/GenBank/DDBJ databases">
        <title>Halosimplex pelagicum sp. nov. and Halosimplex rubrum sp. nov., isolated from salted brown alga Laminaria, and emended description of the genus Halosimplex.</title>
        <authorList>
            <person name="Cui H."/>
        </authorList>
    </citation>
    <scope>NUCLEOTIDE SEQUENCE [LARGE SCALE GENOMIC DNA]</scope>
    <source>
        <strain evidence="1 2">R27</strain>
    </source>
</reference>
<dbReference type="KEGG" id="hrr:HZS55_12160"/>
<dbReference type="CDD" id="cd00090">
    <property type="entry name" value="HTH_ARSR"/>
    <property type="match status" value="1"/>
</dbReference>
<evidence type="ECO:0000313" key="1">
    <source>
        <dbReference type="EMBL" id="QLH78007.1"/>
    </source>
</evidence>
<dbReference type="Gene3D" id="1.10.10.10">
    <property type="entry name" value="Winged helix-like DNA-binding domain superfamily/Winged helix DNA-binding domain"/>
    <property type="match status" value="1"/>
</dbReference>
<dbReference type="Pfam" id="PF12840">
    <property type="entry name" value="HTH_20"/>
    <property type="match status" value="1"/>
</dbReference>
<proteinExistence type="predicted"/>